<dbReference type="EMBL" id="JAANBB010000478">
    <property type="protein sequence ID" value="KAF7541975.1"/>
    <property type="molecule type" value="Genomic_DNA"/>
</dbReference>
<dbReference type="SUPFAM" id="SSF48403">
    <property type="entry name" value="Ankyrin repeat"/>
    <property type="match status" value="3"/>
</dbReference>
<keyword evidence="4" id="KW-0175">Coiled coil</keyword>
<feature type="coiled-coil region" evidence="4">
    <location>
        <begin position="1066"/>
        <end position="1100"/>
    </location>
</feature>
<dbReference type="Proteomes" id="UP000722485">
    <property type="component" value="Unassembled WGS sequence"/>
</dbReference>
<keyword evidence="2 3" id="KW-0040">ANK repeat</keyword>
<dbReference type="PANTHER" id="PTHR24198:SF165">
    <property type="entry name" value="ANKYRIN REPEAT-CONTAINING PROTEIN-RELATED"/>
    <property type="match status" value="1"/>
</dbReference>
<dbReference type="SMART" id="SM00248">
    <property type="entry name" value="ANK"/>
    <property type="match status" value="10"/>
</dbReference>
<keyword evidence="7" id="KW-1185">Reference proteome</keyword>
<reference evidence="6" key="1">
    <citation type="submission" date="2020-03" db="EMBL/GenBank/DDBJ databases">
        <title>Draft Genome Sequence of Cylindrodendrum hubeiense.</title>
        <authorList>
            <person name="Buettner E."/>
            <person name="Kellner H."/>
        </authorList>
    </citation>
    <scope>NUCLEOTIDE SEQUENCE</scope>
    <source>
        <strain evidence="6">IHI 201604</strain>
    </source>
</reference>
<sequence>MELVQKIKTLDAHTVEATDEDHERAIELMLQYRTESRRRASSTFGIKDANAALERVVQGSVSNATTGLVQALLDNGADVRIARRRSTNLFKIIMRKNQVDIPSNALEQATRNCSDEVVYLLAQNSDERGTTEALPVAINRNDSLKVHILLASGADASRACDEFLRAVDSGSDDIVNILLRNFKGACQDCRNRGLVSAANHGHAAKAQMLMANGAKVNFENGAALLTACRSRNEDVAMDIASHQEMKHHPALLDKAVAEAYDHMQYQLIEACLRAGAKGPMTDATLLKALEAQNLYLVESLIQHGASVTDGNGAAVVSAVKAGQPDLLRLVLQGKPAGTMLGAAIIESVQLADLNIVYEMVDLLLSADLRGDSVSATLVQVLDRTLMTGEEISHRSLIELLLTKGQADVNFEGGRPLTVAISKRRIDILSLLLQRQTTVDSLSAAVTSAMSLNVPHLRFEAVKMVIEAGSTYSALEIAHDDRVKRAATTAAAKFLLLDMLQYLTKFNISRAIFSAAVAAAASEGELWLSPSGLEVMDFLLESGASGPEVDDAFCLATKRFNQDAIELLSDSVSPLGLQRSLRSVIEHSEDWQSSKNLWLIGHLLERGCSGEPVNIALLQAANTYANGTDTGALDILLPEEGTADVNFRNGEALKIAIRSGHAPLLERFISSGASREAMTEAFATIITVPLEEDKVLALIDVLVNFSKGTEAGCDFKAILQDGRPPIAACILAHPKSSKLVERLIQLGCDLETKFPATIYAQEQIGEEQVTTLLWALHSHTNLVITSAVINALIDAKANVKFVAPVSKATPLILAAKYGRMDIVKKLIAEKAEPRIRDRFDKAPLFYASQAGDLASVKELIKANSRINDGSLHEAARNLHSKVVGALIKGNHDPSFHSSKQEHDGRSALQELAARCDGTQDPIELEETILALEKGNGNALTKHRQSGKNALFLAFGNSQPYPVTNALLNTIMWRNINDEENVFVKLHTETGDEYHYSPTMYLEKYYKGDGPERAHGAELLKLLRDKQCQDRFYVKFGPGGIRSRQPPGAIGMPEKIAEDETRRRKEEEKRLTKKFEFEEKIHQELEEARIKAEIEARRHEQKLNHSSMTHQNQLIQHGQLTQQQIVAQQQKLELTAAAQDRAEQAKGRAAQLSVAKTQNEQKQKIQFEQQQAEQALSLQQEKNKLAKKAADEKLAAEKKVGREKLSIQQEKDKLARRAASDKLAAERKVGKEKLSVQQEKDRLARKAASDKLAAERRKLELKERGY</sequence>
<dbReference type="OrthoDB" id="194358at2759"/>
<evidence type="ECO:0000256" key="3">
    <source>
        <dbReference type="PROSITE-ProRule" id="PRU00023"/>
    </source>
</evidence>
<proteinExistence type="predicted"/>
<evidence type="ECO:0000313" key="7">
    <source>
        <dbReference type="Proteomes" id="UP000722485"/>
    </source>
</evidence>
<dbReference type="AlphaFoldDB" id="A0A9P5H219"/>
<dbReference type="Pfam" id="PF12796">
    <property type="entry name" value="Ank_2"/>
    <property type="match status" value="1"/>
</dbReference>
<feature type="region of interest" description="Disordered" evidence="5">
    <location>
        <begin position="1187"/>
        <end position="1249"/>
    </location>
</feature>
<organism evidence="6 7">
    <name type="scientific">Cylindrodendrum hubeiense</name>
    <dbReference type="NCBI Taxonomy" id="595255"/>
    <lineage>
        <taxon>Eukaryota</taxon>
        <taxon>Fungi</taxon>
        <taxon>Dikarya</taxon>
        <taxon>Ascomycota</taxon>
        <taxon>Pezizomycotina</taxon>
        <taxon>Sordariomycetes</taxon>
        <taxon>Hypocreomycetidae</taxon>
        <taxon>Hypocreales</taxon>
        <taxon>Nectriaceae</taxon>
        <taxon>Cylindrodendrum</taxon>
    </lineage>
</organism>
<protein>
    <recommendedName>
        <fullName evidence="8">Ankyrin repeat protein</fullName>
    </recommendedName>
</protein>
<dbReference type="Gene3D" id="1.25.40.20">
    <property type="entry name" value="Ankyrin repeat-containing domain"/>
    <property type="match status" value="3"/>
</dbReference>
<name>A0A9P5H219_9HYPO</name>
<feature type="compositionally biased region" description="Basic and acidic residues" evidence="5">
    <location>
        <begin position="1053"/>
        <end position="1062"/>
    </location>
</feature>
<gene>
    <name evidence="6" type="ORF">G7Z17_g11844</name>
</gene>
<feature type="repeat" description="ANK" evidence="3">
    <location>
        <begin position="805"/>
        <end position="837"/>
    </location>
</feature>
<dbReference type="PROSITE" id="PS50088">
    <property type="entry name" value="ANK_REPEAT"/>
    <property type="match status" value="1"/>
</dbReference>
<dbReference type="GO" id="GO:0005737">
    <property type="term" value="C:cytoplasm"/>
    <property type="evidence" value="ECO:0007669"/>
    <property type="project" value="TreeGrafter"/>
</dbReference>
<feature type="region of interest" description="Disordered" evidence="5">
    <location>
        <begin position="1041"/>
        <end position="1062"/>
    </location>
</feature>
<dbReference type="InterPro" id="IPR036770">
    <property type="entry name" value="Ankyrin_rpt-contain_sf"/>
</dbReference>
<evidence type="ECO:0000256" key="5">
    <source>
        <dbReference type="SAM" id="MobiDB-lite"/>
    </source>
</evidence>
<dbReference type="PANTHER" id="PTHR24198">
    <property type="entry name" value="ANKYRIN REPEAT AND PROTEIN KINASE DOMAIN-CONTAINING PROTEIN"/>
    <property type="match status" value="1"/>
</dbReference>
<accession>A0A9P5H219</accession>
<evidence type="ECO:0000256" key="4">
    <source>
        <dbReference type="SAM" id="Coils"/>
    </source>
</evidence>
<dbReference type="InterPro" id="IPR002110">
    <property type="entry name" value="Ankyrin_rpt"/>
</dbReference>
<keyword evidence="1" id="KW-0677">Repeat</keyword>
<evidence type="ECO:0000256" key="1">
    <source>
        <dbReference type="ARBA" id="ARBA00022737"/>
    </source>
</evidence>
<evidence type="ECO:0000256" key="2">
    <source>
        <dbReference type="ARBA" id="ARBA00023043"/>
    </source>
</evidence>
<comment type="caution">
    <text evidence="6">The sequence shown here is derived from an EMBL/GenBank/DDBJ whole genome shotgun (WGS) entry which is preliminary data.</text>
</comment>
<dbReference type="PROSITE" id="PS50297">
    <property type="entry name" value="ANK_REP_REGION"/>
    <property type="match status" value="1"/>
</dbReference>
<evidence type="ECO:0000313" key="6">
    <source>
        <dbReference type="EMBL" id="KAF7541975.1"/>
    </source>
</evidence>
<evidence type="ECO:0008006" key="8">
    <source>
        <dbReference type="Google" id="ProtNLM"/>
    </source>
</evidence>